<organism evidence="2 3">
    <name type="scientific">Phytomonospora endophytica</name>
    <dbReference type="NCBI Taxonomy" id="714109"/>
    <lineage>
        <taxon>Bacteria</taxon>
        <taxon>Bacillati</taxon>
        <taxon>Actinomycetota</taxon>
        <taxon>Actinomycetes</taxon>
        <taxon>Micromonosporales</taxon>
        <taxon>Micromonosporaceae</taxon>
        <taxon>Phytomonospora</taxon>
    </lineage>
</organism>
<evidence type="ECO:0000259" key="1">
    <source>
        <dbReference type="Pfam" id="PF13460"/>
    </source>
</evidence>
<dbReference type="InterPro" id="IPR051604">
    <property type="entry name" value="Ergot_Alk_Oxidoreductase"/>
</dbReference>
<gene>
    <name evidence="2" type="ORF">HNR73_000385</name>
</gene>
<dbReference type="PANTHER" id="PTHR43162:SF1">
    <property type="entry name" value="PRESTALK A DIFFERENTIATION PROTEIN A"/>
    <property type="match status" value="1"/>
</dbReference>
<comment type="caution">
    <text evidence="2">The sequence shown here is derived from an EMBL/GenBank/DDBJ whole genome shotgun (WGS) entry which is preliminary data.</text>
</comment>
<reference evidence="2 3" key="1">
    <citation type="submission" date="2020-08" db="EMBL/GenBank/DDBJ databases">
        <title>Genomic Encyclopedia of Type Strains, Phase IV (KMG-IV): sequencing the most valuable type-strain genomes for metagenomic binning, comparative biology and taxonomic classification.</title>
        <authorList>
            <person name="Goeker M."/>
        </authorList>
    </citation>
    <scope>NUCLEOTIDE SEQUENCE [LARGE SCALE GENOMIC DNA]</scope>
    <source>
        <strain evidence="2 3">YIM 65646</strain>
    </source>
</reference>
<name>A0A841FC19_9ACTN</name>
<dbReference type="AlphaFoldDB" id="A0A841FC19"/>
<dbReference type="Pfam" id="PF13460">
    <property type="entry name" value="NAD_binding_10"/>
    <property type="match status" value="1"/>
</dbReference>
<protein>
    <submittedName>
        <fullName evidence="2">Uncharacterized protein YbjT (DUF2867 family)</fullName>
    </submittedName>
</protein>
<accession>A0A841FC19</accession>
<feature type="domain" description="NAD(P)-binding" evidence="1">
    <location>
        <begin position="6"/>
        <end position="182"/>
    </location>
</feature>
<evidence type="ECO:0000313" key="3">
    <source>
        <dbReference type="Proteomes" id="UP000548476"/>
    </source>
</evidence>
<dbReference type="InterPro" id="IPR016040">
    <property type="entry name" value="NAD(P)-bd_dom"/>
</dbReference>
<evidence type="ECO:0000313" key="2">
    <source>
        <dbReference type="EMBL" id="MBB6032543.1"/>
    </source>
</evidence>
<dbReference type="PANTHER" id="PTHR43162">
    <property type="match status" value="1"/>
</dbReference>
<dbReference type="EMBL" id="JACHGT010000001">
    <property type="protein sequence ID" value="MBB6032543.1"/>
    <property type="molecule type" value="Genomic_DNA"/>
</dbReference>
<dbReference type="InterPro" id="IPR036291">
    <property type="entry name" value="NAD(P)-bd_dom_sf"/>
</dbReference>
<dbReference type="Proteomes" id="UP000548476">
    <property type="component" value="Unassembled WGS sequence"/>
</dbReference>
<sequence>MLLITGATGTVGRPLVTALHAKGVRVRAVTRDPGTASFPEGVEVVAGDPSCPATLAGHLDGVEAVFLNSSAVRDAAPELAALARERGVRRLVALAASNVEQDLAFQPSRYIGDRNRECEAAAEHSGLEWASLRPTVYANMALPLWGGQLRAGDVVSWPLPDFADSVVDPRDVAEVAAHALTTDGLLGRKPVLSGPAPVTNAEMVAVLGRVLGRELRYREISATVFAEVVARMGLPPELTASFLARWAALAAEPPEVSGEVAAVLGRPPRSFAAWAADHASAFGA</sequence>
<dbReference type="SUPFAM" id="SSF51735">
    <property type="entry name" value="NAD(P)-binding Rossmann-fold domains"/>
    <property type="match status" value="1"/>
</dbReference>
<keyword evidence="3" id="KW-1185">Reference proteome</keyword>
<proteinExistence type="predicted"/>
<dbReference type="RefSeq" id="WP_184785427.1">
    <property type="nucleotide sequence ID" value="NZ_BONT01000039.1"/>
</dbReference>
<dbReference type="Gene3D" id="3.40.50.720">
    <property type="entry name" value="NAD(P)-binding Rossmann-like Domain"/>
    <property type="match status" value="1"/>
</dbReference>